<comment type="caution">
    <text evidence="1">The sequence shown here is derived from an EMBL/GenBank/DDBJ whole genome shotgun (WGS) entry which is preliminary data.</text>
</comment>
<gene>
    <name evidence="1" type="ORF">ADT25_07765</name>
</gene>
<reference evidence="1 2" key="2">
    <citation type="submission" date="2015-09" db="EMBL/GenBank/DDBJ databases">
        <title>Draft genome sequence of Xanthomonas oryzae pv. USA str. X11-5A.</title>
        <authorList>
            <person name="Knight B.M."/>
            <person name="Roberts D.P."/>
            <person name="Lin D."/>
            <person name="Hari K."/>
            <person name="Fletcher J."/>
            <person name="Melcher U."/>
            <person name="Blagden T."/>
            <person name="Winegar R.A."/>
        </authorList>
    </citation>
    <scope>NUCLEOTIDE SEQUENCE [LARGE SCALE GENOMIC DNA]</scope>
    <source>
        <strain evidence="1 2">X11-5A</strain>
    </source>
</reference>
<name>A0AAP0ZM68_9XANT</name>
<dbReference type="AlphaFoldDB" id="A0AAP0ZM68"/>
<reference evidence="1 2" key="1">
    <citation type="submission" date="2015-07" db="EMBL/GenBank/DDBJ databases">
        <authorList>
            <consortium name="Consortium for Microbial Forensics and Genomics (microFORGE)"/>
            <person name="Knight B.M."/>
            <person name="Roberts D.P."/>
            <person name="Lin D."/>
            <person name="Hari K."/>
            <person name="Fletcher J."/>
            <person name="Melcher U."/>
            <person name="Blagden T."/>
            <person name="Winegar R.A."/>
        </authorList>
    </citation>
    <scope>NUCLEOTIDE SEQUENCE [LARGE SCALE GENOMIC DNA]</scope>
    <source>
        <strain evidence="1 2">X11-5A</strain>
    </source>
</reference>
<accession>A0AAP0ZM68</accession>
<sequence length="79" mass="8598">MWTAYEREPGQFEVLGKNCLGADASMRHGISQTMHFITLRVRTEAPHSGGHRHVSGQPVGAPMIRRSAPLSCSIVISLA</sequence>
<dbReference type="Proteomes" id="UP000036790">
    <property type="component" value="Unassembled WGS sequence"/>
</dbReference>
<protein>
    <submittedName>
        <fullName evidence="1">Uncharacterized protein</fullName>
    </submittedName>
</protein>
<dbReference type="EMBL" id="LHUJ01000150">
    <property type="protein sequence ID" value="KOR45806.1"/>
    <property type="molecule type" value="Genomic_DNA"/>
</dbReference>
<organism evidence="1 2">
    <name type="scientific">Xanthomonas oryzae</name>
    <dbReference type="NCBI Taxonomy" id="347"/>
    <lineage>
        <taxon>Bacteria</taxon>
        <taxon>Pseudomonadati</taxon>
        <taxon>Pseudomonadota</taxon>
        <taxon>Gammaproteobacteria</taxon>
        <taxon>Lysobacterales</taxon>
        <taxon>Lysobacteraceae</taxon>
        <taxon>Xanthomonas</taxon>
    </lineage>
</organism>
<evidence type="ECO:0000313" key="1">
    <source>
        <dbReference type="EMBL" id="KOR45806.1"/>
    </source>
</evidence>
<dbReference type="RefSeq" id="WP_019302435.1">
    <property type="nucleotide sequence ID" value="NZ_CP036251.1"/>
</dbReference>
<evidence type="ECO:0000313" key="2">
    <source>
        <dbReference type="Proteomes" id="UP000036790"/>
    </source>
</evidence>
<proteinExistence type="predicted"/>